<dbReference type="Proteomes" id="UP000308600">
    <property type="component" value="Unassembled WGS sequence"/>
</dbReference>
<evidence type="ECO:0000313" key="2">
    <source>
        <dbReference type="Proteomes" id="UP000308600"/>
    </source>
</evidence>
<feature type="non-terminal residue" evidence="1">
    <location>
        <position position="416"/>
    </location>
</feature>
<organism evidence="1 2">
    <name type="scientific">Pluteus cervinus</name>
    <dbReference type="NCBI Taxonomy" id="181527"/>
    <lineage>
        <taxon>Eukaryota</taxon>
        <taxon>Fungi</taxon>
        <taxon>Dikarya</taxon>
        <taxon>Basidiomycota</taxon>
        <taxon>Agaricomycotina</taxon>
        <taxon>Agaricomycetes</taxon>
        <taxon>Agaricomycetidae</taxon>
        <taxon>Agaricales</taxon>
        <taxon>Pluteineae</taxon>
        <taxon>Pluteaceae</taxon>
        <taxon>Pluteus</taxon>
    </lineage>
</organism>
<protein>
    <submittedName>
        <fullName evidence="1">Uncharacterized protein</fullName>
    </submittedName>
</protein>
<dbReference type="EMBL" id="ML208612">
    <property type="protein sequence ID" value="TFK62013.1"/>
    <property type="molecule type" value="Genomic_DNA"/>
</dbReference>
<accession>A0ACD3A826</accession>
<sequence length="416" mass="46284">MEYDDSYVEISHSKIHNHIAKTYINANSVHVVDHGPTEDGASGMAPRRSKGKSGKKTGEEMLAEVQEKLPSLNFLQSHEEASRKIIGESGQWFLGTEKFQDWKSGKLAAFLGLGDPGVGKTCLVSLVISHLQGLHGSTRVPYLYMNHQEAESQTPANIISTLLKQLLSTYSSLPSSALSLYEQVNLDQGPPQMKVLVMTLIALCKDANYKTYIVIDALDECKFSYQPDLVYVLEQLLANQVYLFATSRPSSEDIESLFDTAHSIRYIIRATDSDISSFLKQKLERKKSLKGILDEKFKNEAIDTIISRSQGVFLIAAMQIDQILSLTNKSKMKEVLSKFPSDLETNFSRTLQRIEAQTSELSNIAKLTMIWLIHAQQPFTVKALCYALGTKVGSNRFEVDNLTTSGIILESCCGLV</sequence>
<evidence type="ECO:0000313" key="1">
    <source>
        <dbReference type="EMBL" id="TFK62013.1"/>
    </source>
</evidence>
<reference evidence="1 2" key="1">
    <citation type="journal article" date="2019" name="Nat. Ecol. Evol.">
        <title>Megaphylogeny resolves global patterns of mushroom evolution.</title>
        <authorList>
            <person name="Varga T."/>
            <person name="Krizsan K."/>
            <person name="Foldi C."/>
            <person name="Dima B."/>
            <person name="Sanchez-Garcia M."/>
            <person name="Sanchez-Ramirez S."/>
            <person name="Szollosi G.J."/>
            <person name="Szarkandi J.G."/>
            <person name="Papp V."/>
            <person name="Albert L."/>
            <person name="Andreopoulos W."/>
            <person name="Angelini C."/>
            <person name="Antonin V."/>
            <person name="Barry K.W."/>
            <person name="Bougher N.L."/>
            <person name="Buchanan P."/>
            <person name="Buyck B."/>
            <person name="Bense V."/>
            <person name="Catcheside P."/>
            <person name="Chovatia M."/>
            <person name="Cooper J."/>
            <person name="Damon W."/>
            <person name="Desjardin D."/>
            <person name="Finy P."/>
            <person name="Geml J."/>
            <person name="Haridas S."/>
            <person name="Hughes K."/>
            <person name="Justo A."/>
            <person name="Karasinski D."/>
            <person name="Kautmanova I."/>
            <person name="Kiss B."/>
            <person name="Kocsube S."/>
            <person name="Kotiranta H."/>
            <person name="LaButti K.M."/>
            <person name="Lechner B.E."/>
            <person name="Liimatainen K."/>
            <person name="Lipzen A."/>
            <person name="Lukacs Z."/>
            <person name="Mihaltcheva S."/>
            <person name="Morgado L.N."/>
            <person name="Niskanen T."/>
            <person name="Noordeloos M.E."/>
            <person name="Ohm R.A."/>
            <person name="Ortiz-Santana B."/>
            <person name="Ovrebo C."/>
            <person name="Racz N."/>
            <person name="Riley R."/>
            <person name="Savchenko A."/>
            <person name="Shiryaev A."/>
            <person name="Soop K."/>
            <person name="Spirin V."/>
            <person name="Szebenyi C."/>
            <person name="Tomsovsky M."/>
            <person name="Tulloss R.E."/>
            <person name="Uehling J."/>
            <person name="Grigoriev I.V."/>
            <person name="Vagvolgyi C."/>
            <person name="Papp T."/>
            <person name="Martin F.M."/>
            <person name="Miettinen O."/>
            <person name="Hibbett D.S."/>
            <person name="Nagy L.G."/>
        </authorList>
    </citation>
    <scope>NUCLEOTIDE SEQUENCE [LARGE SCALE GENOMIC DNA]</scope>
    <source>
        <strain evidence="1 2">NL-1719</strain>
    </source>
</reference>
<gene>
    <name evidence="1" type="ORF">BDN72DRAFT_804611</name>
</gene>
<keyword evidence="2" id="KW-1185">Reference proteome</keyword>
<name>A0ACD3A826_9AGAR</name>
<proteinExistence type="predicted"/>